<comment type="caution">
    <text evidence="1">The sequence shown here is derived from an EMBL/GenBank/DDBJ whole genome shotgun (WGS) entry which is preliminary data.</text>
</comment>
<gene>
    <name evidence="1" type="ORF">KCU76_g13737</name>
</gene>
<dbReference type="PANTHER" id="PTHR38797">
    <property type="entry name" value="NUCLEAR PORE COMPLEX PROTEIN NUP85-RELATED"/>
    <property type="match status" value="1"/>
</dbReference>
<evidence type="ECO:0000313" key="2">
    <source>
        <dbReference type="Proteomes" id="UP000779574"/>
    </source>
</evidence>
<reference evidence="1" key="1">
    <citation type="journal article" date="2021" name="J Fungi (Basel)">
        <title>Virulence traits and population genomics of the black yeast Aureobasidium melanogenum.</title>
        <authorList>
            <person name="Cernosa A."/>
            <person name="Sun X."/>
            <person name="Gostincar C."/>
            <person name="Fang C."/>
            <person name="Gunde-Cimerman N."/>
            <person name="Song Z."/>
        </authorList>
    </citation>
    <scope>NUCLEOTIDE SEQUENCE</scope>
    <source>
        <strain evidence="1">EXF-9911</strain>
    </source>
</reference>
<dbReference type="EMBL" id="JAHFXF010000784">
    <property type="protein sequence ID" value="KAG9682530.1"/>
    <property type="molecule type" value="Genomic_DNA"/>
</dbReference>
<name>A0A9P8E7E5_AURME</name>
<dbReference type="Proteomes" id="UP000779574">
    <property type="component" value="Unassembled WGS sequence"/>
</dbReference>
<protein>
    <submittedName>
        <fullName evidence="1">Uncharacterized protein</fullName>
    </submittedName>
</protein>
<feature type="non-terminal residue" evidence="1">
    <location>
        <position position="355"/>
    </location>
</feature>
<dbReference type="OrthoDB" id="3350591at2759"/>
<dbReference type="Pfam" id="PF12311">
    <property type="entry name" value="DUF3632"/>
    <property type="match status" value="1"/>
</dbReference>
<sequence length="355" mass="39621">MDISPEITKREEYEVLTSYLANPDKTDATLESLTTCATSSLSKGELETHLRNLWNSFFHLSSQQPHSSKQQGELVKLLQALATDAPALKDANGAEVEVDGSKVWQGLPLFGQQARECWNFPYHKEVDTKTRDSWVNVNAFVARLTAAAINEHGGERQGYSALDYSLYGVWSLRSALEEERENSPGKNTIDASVGAAAVWIAYAGPTLKGLSDSNKTYSGKVAKPGSKFKDQEWRGYTKDRWQTWEKELDQIGILMFKDLYDSVNLSPKHHGAKADYIREKLASRDGSNLRLAQIYGWLKSTAGSNLRLYSTDPAKSDCMNKTYSSRDSHVVTHRSTNLPFNCLCMAERTGCPVFS</sequence>
<dbReference type="InterPro" id="IPR053204">
    <property type="entry name" value="Oxopyrrolidines_Biosynth-assoc"/>
</dbReference>
<accession>A0A9P8E7E5</accession>
<evidence type="ECO:0000313" key="1">
    <source>
        <dbReference type="EMBL" id="KAG9682530.1"/>
    </source>
</evidence>
<reference evidence="1" key="2">
    <citation type="submission" date="2021-08" db="EMBL/GenBank/DDBJ databases">
        <authorList>
            <person name="Gostincar C."/>
            <person name="Sun X."/>
            <person name="Song Z."/>
            <person name="Gunde-Cimerman N."/>
        </authorList>
    </citation>
    <scope>NUCLEOTIDE SEQUENCE</scope>
    <source>
        <strain evidence="1">EXF-9911</strain>
    </source>
</reference>
<organism evidence="1 2">
    <name type="scientific">Aureobasidium melanogenum</name>
    <name type="common">Aureobasidium pullulans var. melanogenum</name>
    <dbReference type="NCBI Taxonomy" id="46634"/>
    <lineage>
        <taxon>Eukaryota</taxon>
        <taxon>Fungi</taxon>
        <taxon>Dikarya</taxon>
        <taxon>Ascomycota</taxon>
        <taxon>Pezizomycotina</taxon>
        <taxon>Dothideomycetes</taxon>
        <taxon>Dothideomycetidae</taxon>
        <taxon>Dothideales</taxon>
        <taxon>Saccotheciaceae</taxon>
        <taxon>Aureobasidium</taxon>
    </lineage>
</organism>
<dbReference type="AlphaFoldDB" id="A0A9P8E7E5"/>
<proteinExistence type="predicted"/>
<dbReference type="InterPro" id="IPR022085">
    <property type="entry name" value="OpdG"/>
</dbReference>